<sequence>MTQRTLFGEGRPAHATPTRRGRPRPRLLDLFSCAGGAAVGYARAGFVVDGVDIADRPNYPFPYHRGDALERLAALILSGGIERYAFVHASPPCQHGCALTVGTNASQGWGGTHEDLVAPTRDLLDKTGLPYVIEQPNGRAEIRKDLTLCGEMFGLGVIRHRNFELGGWNIERPTHVPHRGRVRGYRHGRFYDGPYVAAYGSGGGKPSVPELQAAMGITWTDVREELTEAIPPAYAEWIGRAFLAFKALEVVA</sequence>
<reference evidence="2" key="2">
    <citation type="submission" date="2020-09" db="EMBL/GenBank/DDBJ databases">
        <authorList>
            <person name="Sun Q."/>
            <person name="Ohkuma M."/>
        </authorList>
    </citation>
    <scope>NUCLEOTIDE SEQUENCE</scope>
    <source>
        <strain evidence="2">JCM 4784</strain>
    </source>
</reference>
<evidence type="ECO:0000256" key="1">
    <source>
        <dbReference type="SAM" id="MobiDB-lite"/>
    </source>
</evidence>
<protein>
    <recommendedName>
        <fullName evidence="4">DNA methylase</fullName>
    </recommendedName>
</protein>
<name>A0A919DEZ9_9ACTN</name>
<dbReference type="EMBL" id="BNBT01000003">
    <property type="protein sequence ID" value="GHE36720.1"/>
    <property type="molecule type" value="Genomic_DNA"/>
</dbReference>
<dbReference type="RefSeq" id="WP_229925260.1">
    <property type="nucleotide sequence ID" value="NZ_BNBT01000003.1"/>
</dbReference>
<proteinExistence type="predicted"/>
<organism evidence="2 3">
    <name type="scientific">Streptomyces longispororuber</name>
    <dbReference type="NCBI Taxonomy" id="68230"/>
    <lineage>
        <taxon>Bacteria</taxon>
        <taxon>Bacillati</taxon>
        <taxon>Actinomycetota</taxon>
        <taxon>Actinomycetes</taxon>
        <taxon>Kitasatosporales</taxon>
        <taxon>Streptomycetaceae</taxon>
        <taxon>Streptomyces</taxon>
    </lineage>
</organism>
<accession>A0A919DEZ9</accession>
<keyword evidence="3" id="KW-1185">Reference proteome</keyword>
<reference evidence="2" key="1">
    <citation type="journal article" date="2014" name="Int. J. Syst. Evol. Microbiol.">
        <title>Complete genome sequence of Corynebacterium casei LMG S-19264T (=DSM 44701T), isolated from a smear-ripened cheese.</title>
        <authorList>
            <consortium name="US DOE Joint Genome Institute (JGI-PGF)"/>
            <person name="Walter F."/>
            <person name="Albersmeier A."/>
            <person name="Kalinowski J."/>
            <person name="Ruckert C."/>
        </authorList>
    </citation>
    <scope>NUCLEOTIDE SEQUENCE</scope>
    <source>
        <strain evidence="2">JCM 4784</strain>
    </source>
</reference>
<dbReference type="AlphaFoldDB" id="A0A919DEZ9"/>
<comment type="caution">
    <text evidence="2">The sequence shown here is derived from an EMBL/GenBank/DDBJ whole genome shotgun (WGS) entry which is preliminary data.</text>
</comment>
<feature type="region of interest" description="Disordered" evidence="1">
    <location>
        <begin position="1"/>
        <end position="23"/>
    </location>
</feature>
<dbReference type="Proteomes" id="UP000608024">
    <property type="component" value="Unassembled WGS sequence"/>
</dbReference>
<evidence type="ECO:0008006" key="4">
    <source>
        <dbReference type="Google" id="ProtNLM"/>
    </source>
</evidence>
<dbReference type="Gene3D" id="3.40.50.150">
    <property type="entry name" value="Vaccinia Virus protein VP39"/>
    <property type="match status" value="1"/>
</dbReference>
<evidence type="ECO:0000313" key="3">
    <source>
        <dbReference type="Proteomes" id="UP000608024"/>
    </source>
</evidence>
<dbReference type="SUPFAM" id="SSF53335">
    <property type="entry name" value="S-adenosyl-L-methionine-dependent methyltransferases"/>
    <property type="match status" value="1"/>
</dbReference>
<gene>
    <name evidence="2" type="ORF">GCM10018785_02960</name>
</gene>
<dbReference type="InterPro" id="IPR029063">
    <property type="entry name" value="SAM-dependent_MTases_sf"/>
</dbReference>
<evidence type="ECO:0000313" key="2">
    <source>
        <dbReference type="EMBL" id="GHE36720.1"/>
    </source>
</evidence>